<protein>
    <submittedName>
        <fullName evidence="3">SDR family oxidoreductase</fullName>
    </submittedName>
</protein>
<evidence type="ECO:0000313" key="4">
    <source>
        <dbReference type="Proteomes" id="UP001056855"/>
    </source>
</evidence>
<organism evidence="3 4">
    <name type="scientific">Natronosalvus rutilus</name>
    <dbReference type="NCBI Taxonomy" id="2953753"/>
    <lineage>
        <taxon>Archaea</taxon>
        <taxon>Methanobacteriati</taxon>
        <taxon>Methanobacteriota</taxon>
        <taxon>Stenosarchaea group</taxon>
        <taxon>Halobacteria</taxon>
        <taxon>Halobacteriales</taxon>
        <taxon>Natrialbaceae</taxon>
        <taxon>Natronosalvus</taxon>
    </lineage>
</organism>
<sequence length="279" mass="29012">MIYNKHAHTLITAGCVVRPMPSVPNIVDGITLDDTHAIVTGAGTGIGRCIARTFASAGADVSVLDIVEQPRNESESTAEVIEQNGGTAQFVEVDLTNAHSVEDAISNAEAAFGPVEILVNNAGVNHLGSVTEVDIDEWDETVSVNLRGAFLTARFSVESLVETEGCIVNIASGAGLHGSPGYAAYGPSKAGLINLTRQLARDYSSDGVRVNAVAPGVIDAGMAGQELEDPDTIAYKEENTLLTYFGDAQDVANAVTFLASDTASFVTGETLVVDGGWDA</sequence>
<dbReference type="Pfam" id="PF13561">
    <property type="entry name" value="adh_short_C2"/>
    <property type="match status" value="1"/>
</dbReference>
<dbReference type="Gene3D" id="3.40.50.720">
    <property type="entry name" value="NAD(P)-binding Rossmann-like Domain"/>
    <property type="match status" value="1"/>
</dbReference>
<keyword evidence="4" id="KW-1185">Reference proteome</keyword>
<evidence type="ECO:0000256" key="2">
    <source>
        <dbReference type="ARBA" id="ARBA00023002"/>
    </source>
</evidence>
<dbReference type="InterPro" id="IPR002347">
    <property type="entry name" value="SDR_fam"/>
</dbReference>
<evidence type="ECO:0000313" key="3">
    <source>
        <dbReference type="EMBL" id="UTF55655.1"/>
    </source>
</evidence>
<dbReference type="AlphaFoldDB" id="A0A9E7NES2"/>
<dbReference type="GeneID" id="73292355"/>
<dbReference type="EMBL" id="CP100356">
    <property type="protein sequence ID" value="UTF55655.1"/>
    <property type="molecule type" value="Genomic_DNA"/>
</dbReference>
<keyword evidence="3" id="KW-0614">Plasmid</keyword>
<keyword evidence="2" id="KW-0560">Oxidoreductase</keyword>
<evidence type="ECO:0000256" key="1">
    <source>
        <dbReference type="ARBA" id="ARBA00006484"/>
    </source>
</evidence>
<dbReference type="SUPFAM" id="SSF51735">
    <property type="entry name" value="NAD(P)-binding Rossmann-fold domains"/>
    <property type="match status" value="1"/>
</dbReference>
<dbReference type="PRINTS" id="PR00081">
    <property type="entry name" value="GDHRDH"/>
</dbReference>
<dbReference type="KEGG" id="sawl:NGM29_19875"/>
<dbReference type="NCBIfam" id="NF005559">
    <property type="entry name" value="PRK07231.1"/>
    <property type="match status" value="1"/>
</dbReference>
<comment type="similarity">
    <text evidence="1">Belongs to the short-chain dehydrogenases/reductases (SDR) family.</text>
</comment>
<dbReference type="GO" id="GO:0016491">
    <property type="term" value="F:oxidoreductase activity"/>
    <property type="evidence" value="ECO:0007669"/>
    <property type="project" value="UniProtKB-KW"/>
</dbReference>
<dbReference type="PANTHER" id="PTHR24321">
    <property type="entry name" value="DEHYDROGENASES, SHORT CHAIN"/>
    <property type="match status" value="1"/>
</dbReference>
<dbReference type="RefSeq" id="WP_254160910.1">
    <property type="nucleotide sequence ID" value="NZ_CP100356.1"/>
</dbReference>
<dbReference type="Proteomes" id="UP001056855">
    <property type="component" value="Plasmid unnamed1"/>
</dbReference>
<geneLocation type="plasmid" evidence="3 4">
    <name>unnamed1</name>
</geneLocation>
<gene>
    <name evidence="3" type="ORF">NGM29_19875</name>
</gene>
<dbReference type="PRINTS" id="PR00080">
    <property type="entry name" value="SDRFAMILY"/>
</dbReference>
<dbReference type="NCBIfam" id="NF009466">
    <property type="entry name" value="PRK12826.1-2"/>
    <property type="match status" value="1"/>
</dbReference>
<accession>A0A9E7NES2</accession>
<dbReference type="FunFam" id="3.40.50.720:FF:000084">
    <property type="entry name" value="Short-chain dehydrogenase reductase"/>
    <property type="match status" value="1"/>
</dbReference>
<name>A0A9E7NES2_9EURY</name>
<proteinExistence type="inferred from homology"/>
<dbReference type="PANTHER" id="PTHR24321:SF8">
    <property type="entry name" value="ESTRADIOL 17-BETA-DEHYDROGENASE 8-RELATED"/>
    <property type="match status" value="1"/>
</dbReference>
<dbReference type="CDD" id="cd05233">
    <property type="entry name" value="SDR_c"/>
    <property type="match status" value="1"/>
</dbReference>
<dbReference type="InterPro" id="IPR036291">
    <property type="entry name" value="NAD(P)-bd_dom_sf"/>
</dbReference>
<reference evidence="3" key="1">
    <citation type="submission" date="2022-06" db="EMBL/GenBank/DDBJ databases">
        <title>Diverse halophilic archaea isolated from saline environments.</title>
        <authorList>
            <person name="Cui H.-L."/>
        </authorList>
    </citation>
    <scope>NUCLEOTIDE SEQUENCE</scope>
    <source>
        <strain evidence="3">WLHS1</strain>
        <plasmid evidence="3">unnamed1</plasmid>
    </source>
</reference>